<keyword evidence="13" id="KW-1185">Reference proteome</keyword>
<dbReference type="KEGG" id="bbel:109475787"/>
<dbReference type="Gene3D" id="3.30.40.10">
    <property type="entry name" value="Zinc/RING finger domain, C3HC4 (zinc finger)"/>
    <property type="match status" value="1"/>
</dbReference>
<evidence type="ECO:0000259" key="12">
    <source>
        <dbReference type="PROSITE" id="PS50119"/>
    </source>
</evidence>
<reference evidence="14 15" key="1">
    <citation type="submission" date="2025-04" db="UniProtKB">
        <authorList>
            <consortium name="RefSeq"/>
        </authorList>
    </citation>
    <scope>IDENTIFICATION</scope>
    <source>
        <tissue evidence="14 15">Gonad</tissue>
    </source>
</reference>
<dbReference type="AlphaFoldDB" id="A0A6P4ZR55"/>
<dbReference type="InterPro" id="IPR000315">
    <property type="entry name" value="Znf_B-box"/>
</dbReference>
<dbReference type="SMART" id="SM00184">
    <property type="entry name" value="RING"/>
    <property type="match status" value="1"/>
</dbReference>
<dbReference type="FunFam" id="2.120.10.30:FF:000303">
    <property type="entry name" value="Uncharacterized protein"/>
    <property type="match status" value="1"/>
</dbReference>
<proteinExistence type="inferred from homology"/>
<dbReference type="Pfam" id="PF01436">
    <property type="entry name" value="NHL"/>
    <property type="match status" value="1"/>
</dbReference>
<dbReference type="Gene3D" id="3.30.160.60">
    <property type="entry name" value="Classic Zinc Finger"/>
    <property type="match status" value="1"/>
</dbReference>
<dbReference type="InterPro" id="IPR013083">
    <property type="entry name" value="Znf_RING/FYVE/PHD"/>
</dbReference>
<dbReference type="SUPFAM" id="SSF57845">
    <property type="entry name" value="B-box zinc-binding domain"/>
    <property type="match status" value="1"/>
</dbReference>
<evidence type="ECO:0000256" key="1">
    <source>
        <dbReference type="ARBA" id="ARBA00000900"/>
    </source>
</evidence>
<evidence type="ECO:0000256" key="10">
    <source>
        <dbReference type="SAM" id="MobiDB-lite"/>
    </source>
</evidence>
<dbReference type="InterPro" id="IPR001258">
    <property type="entry name" value="NHL_repeat"/>
</dbReference>
<feature type="repeat" description="NHL" evidence="9">
    <location>
        <begin position="596"/>
        <end position="636"/>
    </location>
</feature>
<evidence type="ECO:0000256" key="4">
    <source>
        <dbReference type="ARBA" id="ARBA00022723"/>
    </source>
</evidence>
<dbReference type="PROSITE" id="PS50089">
    <property type="entry name" value="ZF_RING_2"/>
    <property type="match status" value="1"/>
</dbReference>
<feature type="compositionally biased region" description="Basic and acidic residues" evidence="10">
    <location>
        <begin position="442"/>
        <end position="464"/>
    </location>
</feature>
<feature type="region of interest" description="Disordered" evidence="10">
    <location>
        <begin position="299"/>
        <end position="510"/>
    </location>
</feature>
<dbReference type="RefSeq" id="XP_019632105.1">
    <property type="nucleotide sequence ID" value="XM_019776546.1"/>
</dbReference>
<dbReference type="InterPro" id="IPR018957">
    <property type="entry name" value="Znf_C3HC4_RING-type"/>
</dbReference>
<dbReference type="InterPro" id="IPR017907">
    <property type="entry name" value="Znf_RING_CS"/>
</dbReference>
<feature type="repeat" description="NHL" evidence="9">
    <location>
        <begin position="643"/>
        <end position="684"/>
    </location>
</feature>
<sequence>MDPCQDIRLQIQTDLLTCPLCRRPYVKPRTLPCHHTFCETCVARCAGNYLTFPCPSCRRDAAVPVSGVPGFPEDVFLSRLSFKIRTIEEPYVTPFVINECLTHQRQAIRFYCQTCEKPLCRECPRGNHNSHKVCHIEEQIERMKERVGTALSDQRQRSATAVTSLQVVRDSITEILPQKQAMERHIEALVHERIQAIQLEGETLQEELDSLYDGHLSELTERKKDLESTVETLLTFDVEAERELARGGLVDVNRHGEILEKLKIMYETMNRPLKNPPGFEATFVPVDIGSDPLVGFFDEKGDGLSDGIDSPEITTQSSEDVSHVEEHTFKFESVSPDGQDDKDIRNGHETASSLKDDWEKVELRNGSNRDGLTSQNAARRSTSDTGAAAVDSGAKFGLSDTGVQRKGSGRSNDSRQSSASSTGNSSGIEDTRARPASVGYSGDKRTRGSVPDHRVDETQSERLKSVPSMRRQLSEPARPTQGTDTATGPTLSRATSSGPPTPLKMPNTMTNISDDRVKLNQPYGVTVSRDGLIAVVDQRGEQSKFESTVVHLFDQSGAFIRSFDAPGCHQVDVDLEGRLLLTNSVRRQVDVFDTKGTLLQSFGTFTFPMGIAVSPTDGTTYVTDPPGDRICVYGPDMALLRKVGSPHSRLDERFRSPYFVSSDASGRILVSDLSNHCVKVMDSDCKLQLKLGTQGSRAGQLQYPCGVAVDHRGNFIVVDHGNSRVLVFDSSGNFVKTIMTREHGLVKPADVAVLPNGNIVLTDMKGGVVYILHSY</sequence>
<dbReference type="PROSITE" id="PS00518">
    <property type="entry name" value="ZF_RING_1"/>
    <property type="match status" value="1"/>
</dbReference>
<dbReference type="GO" id="GO:0000209">
    <property type="term" value="P:protein polyubiquitination"/>
    <property type="evidence" value="ECO:0007669"/>
    <property type="project" value="TreeGrafter"/>
</dbReference>
<dbReference type="Proteomes" id="UP000515135">
    <property type="component" value="Unplaced"/>
</dbReference>
<feature type="domain" description="RING-type" evidence="11">
    <location>
        <begin position="18"/>
        <end position="58"/>
    </location>
</feature>
<dbReference type="PROSITE" id="PS50119">
    <property type="entry name" value="ZF_BBOX"/>
    <property type="match status" value="1"/>
</dbReference>
<dbReference type="Pfam" id="PF00643">
    <property type="entry name" value="zf-B_box"/>
    <property type="match status" value="1"/>
</dbReference>
<keyword evidence="7" id="KW-0862">Zinc</keyword>
<feature type="compositionally biased region" description="Polar residues" evidence="10">
    <location>
        <begin position="365"/>
        <end position="385"/>
    </location>
</feature>
<evidence type="ECO:0000256" key="2">
    <source>
        <dbReference type="ARBA" id="ARBA00008518"/>
    </source>
</evidence>
<dbReference type="Gene3D" id="2.120.10.30">
    <property type="entry name" value="TolB, C-terminal domain"/>
    <property type="match status" value="2"/>
</dbReference>
<comment type="catalytic activity">
    <reaction evidence="1">
        <text>S-ubiquitinyl-[E2 ubiquitin-conjugating enzyme]-L-cysteine + [acceptor protein]-L-lysine = [E2 ubiquitin-conjugating enzyme]-L-cysteine + N(6)-ubiquitinyl-[acceptor protein]-L-lysine.</text>
        <dbReference type="EC" id="2.3.2.27"/>
    </reaction>
</comment>
<keyword evidence="5" id="KW-0677">Repeat</keyword>
<feature type="repeat" description="NHL" evidence="9">
    <location>
        <begin position="688"/>
        <end position="731"/>
    </location>
</feature>
<dbReference type="SUPFAM" id="SSF57850">
    <property type="entry name" value="RING/U-box"/>
    <property type="match status" value="1"/>
</dbReference>
<dbReference type="SMART" id="SM00336">
    <property type="entry name" value="BBOX"/>
    <property type="match status" value="1"/>
</dbReference>
<name>A0A6P4ZR55_BRABE</name>
<gene>
    <name evidence="14 15" type="primary">LOC109475787</name>
</gene>
<keyword evidence="6 8" id="KW-0863">Zinc-finger</keyword>
<dbReference type="CDD" id="cd05819">
    <property type="entry name" value="NHL"/>
    <property type="match status" value="1"/>
</dbReference>
<dbReference type="SUPFAM" id="SSF101898">
    <property type="entry name" value="NHL repeat"/>
    <property type="match status" value="1"/>
</dbReference>
<accession>A0A6P4ZR55</accession>
<dbReference type="GO" id="GO:0043161">
    <property type="term" value="P:proteasome-mediated ubiquitin-dependent protein catabolic process"/>
    <property type="evidence" value="ECO:0007669"/>
    <property type="project" value="TreeGrafter"/>
</dbReference>
<feature type="domain" description="B box-type" evidence="12">
    <location>
        <begin position="100"/>
        <end position="136"/>
    </location>
</feature>
<dbReference type="OrthoDB" id="10018824at2759"/>
<dbReference type="Pfam" id="PF00097">
    <property type="entry name" value="zf-C3HC4"/>
    <property type="match status" value="1"/>
</dbReference>
<evidence type="ECO:0000313" key="15">
    <source>
        <dbReference type="RefSeq" id="XP_019632106.1"/>
    </source>
</evidence>
<evidence type="ECO:0000256" key="8">
    <source>
        <dbReference type="PROSITE-ProRule" id="PRU00024"/>
    </source>
</evidence>
<evidence type="ECO:0000256" key="3">
    <source>
        <dbReference type="ARBA" id="ARBA00012483"/>
    </source>
</evidence>
<organism evidence="13 15">
    <name type="scientific">Branchiostoma belcheri</name>
    <name type="common">Amphioxus</name>
    <dbReference type="NCBI Taxonomy" id="7741"/>
    <lineage>
        <taxon>Eukaryota</taxon>
        <taxon>Metazoa</taxon>
        <taxon>Chordata</taxon>
        <taxon>Cephalochordata</taxon>
        <taxon>Leptocardii</taxon>
        <taxon>Amphioxiformes</taxon>
        <taxon>Branchiostomatidae</taxon>
        <taxon>Branchiostoma</taxon>
    </lineage>
</organism>
<dbReference type="InterPro" id="IPR001841">
    <property type="entry name" value="Znf_RING"/>
</dbReference>
<evidence type="ECO:0000256" key="6">
    <source>
        <dbReference type="ARBA" id="ARBA00022771"/>
    </source>
</evidence>
<evidence type="ECO:0000259" key="11">
    <source>
        <dbReference type="PROSITE" id="PS50089"/>
    </source>
</evidence>
<protein>
    <recommendedName>
        <fullName evidence="3">RING-type E3 ubiquitin transferase</fullName>
        <ecNumber evidence="3">2.3.2.27</ecNumber>
    </recommendedName>
</protein>
<dbReference type="EC" id="2.3.2.27" evidence="3"/>
<dbReference type="PROSITE" id="PS51125">
    <property type="entry name" value="NHL"/>
    <property type="match status" value="3"/>
</dbReference>
<dbReference type="InterPro" id="IPR050952">
    <property type="entry name" value="TRIM-NHL_E3_ligases"/>
</dbReference>
<dbReference type="GeneID" id="109475787"/>
<evidence type="ECO:0000256" key="5">
    <source>
        <dbReference type="ARBA" id="ARBA00022737"/>
    </source>
</evidence>
<dbReference type="GO" id="GO:0008270">
    <property type="term" value="F:zinc ion binding"/>
    <property type="evidence" value="ECO:0007669"/>
    <property type="project" value="UniProtKB-KW"/>
</dbReference>
<keyword evidence="4" id="KW-0479">Metal-binding</keyword>
<evidence type="ECO:0000313" key="14">
    <source>
        <dbReference type="RefSeq" id="XP_019632105.1"/>
    </source>
</evidence>
<comment type="similarity">
    <text evidence="2">Belongs to the TRIM/RBCC family.</text>
</comment>
<evidence type="ECO:0000256" key="7">
    <source>
        <dbReference type="ARBA" id="ARBA00022833"/>
    </source>
</evidence>
<evidence type="ECO:0000313" key="13">
    <source>
        <dbReference type="Proteomes" id="UP000515135"/>
    </source>
</evidence>
<feature type="compositionally biased region" description="Basic and acidic residues" evidence="10">
    <location>
        <begin position="339"/>
        <end position="363"/>
    </location>
</feature>
<feature type="compositionally biased region" description="Basic and acidic residues" evidence="10">
    <location>
        <begin position="320"/>
        <end position="330"/>
    </location>
</feature>
<dbReference type="GO" id="GO:0061630">
    <property type="term" value="F:ubiquitin protein ligase activity"/>
    <property type="evidence" value="ECO:0007669"/>
    <property type="project" value="UniProtKB-EC"/>
</dbReference>
<feature type="compositionally biased region" description="Polar residues" evidence="10">
    <location>
        <begin position="480"/>
        <end position="498"/>
    </location>
</feature>
<dbReference type="RefSeq" id="XP_019632106.1">
    <property type="nucleotide sequence ID" value="XM_019776547.1"/>
</dbReference>
<evidence type="ECO:0000256" key="9">
    <source>
        <dbReference type="PROSITE-ProRule" id="PRU00504"/>
    </source>
</evidence>
<dbReference type="InterPro" id="IPR011042">
    <property type="entry name" value="6-blade_b-propeller_TolB-like"/>
</dbReference>
<dbReference type="PANTHER" id="PTHR24104:SF50">
    <property type="entry name" value="SMP-30_GLUCONOLACTONASE_LRE-LIKE REGION DOMAIN-CONTAINING PROTEIN"/>
    <property type="match status" value="1"/>
</dbReference>
<dbReference type="PANTHER" id="PTHR24104">
    <property type="entry name" value="E3 UBIQUITIN-PROTEIN LIGASE NHLRC1-RELATED"/>
    <property type="match status" value="1"/>
</dbReference>
<feature type="compositionally biased region" description="Low complexity" evidence="10">
    <location>
        <begin position="409"/>
        <end position="426"/>
    </location>
</feature>